<dbReference type="AlphaFoldDB" id="A0A2W0CE27"/>
<gene>
    <name evidence="2" type="ORF">PIL02S_05965</name>
</gene>
<evidence type="ECO:0000256" key="1">
    <source>
        <dbReference type="SAM" id="Phobius"/>
    </source>
</evidence>
<sequence>MTYIIILIAVMVVGMIGMGWFFQILDKDNS</sequence>
<protein>
    <submittedName>
        <fullName evidence="2">Uncharacterized protein</fullName>
    </submittedName>
</protein>
<name>A0A2W0CE27_9BACL</name>
<accession>A0A2W0CE27</accession>
<evidence type="ECO:0000313" key="2">
    <source>
        <dbReference type="EMBL" id="PYY26555.1"/>
    </source>
</evidence>
<organism evidence="2 3">
    <name type="scientific">Paenibacillus illinoisensis</name>
    <dbReference type="NCBI Taxonomy" id="59845"/>
    <lineage>
        <taxon>Bacteria</taxon>
        <taxon>Bacillati</taxon>
        <taxon>Bacillota</taxon>
        <taxon>Bacilli</taxon>
        <taxon>Bacillales</taxon>
        <taxon>Paenibacillaceae</taxon>
        <taxon>Paenibacillus</taxon>
    </lineage>
</organism>
<comment type="caution">
    <text evidence="2">The sequence shown here is derived from an EMBL/GenBank/DDBJ whole genome shotgun (WGS) entry which is preliminary data.</text>
</comment>
<evidence type="ECO:0000313" key="3">
    <source>
        <dbReference type="Proteomes" id="UP000247459"/>
    </source>
</evidence>
<dbReference type="Proteomes" id="UP000247459">
    <property type="component" value="Unassembled WGS sequence"/>
</dbReference>
<feature type="transmembrane region" description="Helical" evidence="1">
    <location>
        <begin position="6"/>
        <end position="25"/>
    </location>
</feature>
<reference evidence="2 3" key="1">
    <citation type="submission" date="2018-01" db="EMBL/GenBank/DDBJ databases">
        <title>Genome sequence of the PGP bacterium Paenibacillus illinoisensis E3.</title>
        <authorList>
            <person name="Rolli E."/>
            <person name="Marasco R."/>
            <person name="Bessem C."/>
            <person name="Michoud G."/>
            <person name="Gaiarsa S."/>
            <person name="Borin S."/>
            <person name="Daffonchio D."/>
        </authorList>
    </citation>
    <scope>NUCLEOTIDE SEQUENCE [LARGE SCALE GENOMIC DNA]</scope>
    <source>
        <strain evidence="2 3">E3</strain>
    </source>
</reference>
<dbReference type="EMBL" id="PRLG01000029">
    <property type="protein sequence ID" value="PYY26555.1"/>
    <property type="molecule type" value="Genomic_DNA"/>
</dbReference>
<keyword evidence="1" id="KW-1133">Transmembrane helix</keyword>
<proteinExistence type="predicted"/>
<keyword evidence="1" id="KW-0472">Membrane</keyword>
<keyword evidence="1" id="KW-0812">Transmembrane</keyword>